<keyword evidence="5" id="KW-0326">Glycosidase</keyword>
<dbReference type="Pfam" id="PF13290">
    <property type="entry name" value="CHB_HEX_C_1"/>
    <property type="match status" value="1"/>
</dbReference>
<dbReference type="PANTHER" id="PTHR22600:SF57">
    <property type="entry name" value="BETA-N-ACETYLHEXOSAMINIDASE"/>
    <property type="match status" value="1"/>
</dbReference>
<evidence type="ECO:0000256" key="2">
    <source>
        <dbReference type="ARBA" id="ARBA00006285"/>
    </source>
</evidence>
<dbReference type="PRINTS" id="PR00738">
    <property type="entry name" value="GLHYDRLASE20"/>
</dbReference>
<dbReference type="GO" id="GO:0004563">
    <property type="term" value="F:beta-N-acetylhexosaminidase activity"/>
    <property type="evidence" value="ECO:0007669"/>
    <property type="project" value="UniProtKB-EC"/>
</dbReference>
<keyword evidence="9" id="KW-0732">Signal</keyword>
<keyword evidence="4" id="KW-0378">Hydrolase</keyword>
<dbReference type="Proteomes" id="UP000291286">
    <property type="component" value="Unassembled WGS sequence"/>
</dbReference>
<dbReference type="InterPro" id="IPR015882">
    <property type="entry name" value="HEX_bac_N"/>
</dbReference>
<evidence type="ECO:0000256" key="7">
    <source>
        <dbReference type="ARBA" id="ARBA00033000"/>
    </source>
</evidence>
<evidence type="ECO:0000256" key="9">
    <source>
        <dbReference type="SAM" id="SignalP"/>
    </source>
</evidence>
<dbReference type="InterPro" id="IPR025705">
    <property type="entry name" value="Beta_hexosaminidase_sua/sub"/>
</dbReference>
<dbReference type="InterPro" id="IPR015883">
    <property type="entry name" value="Glyco_hydro_20_cat"/>
</dbReference>
<dbReference type="GO" id="GO:0016020">
    <property type="term" value="C:membrane"/>
    <property type="evidence" value="ECO:0007669"/>
    <property type="project" value="TreeGrafter"/>
</dbReference>
<reference evidence="13 14" key="1">
    <citation type="submission" date="2019-02" db="EMBL/GenBank/DDBJ databases">
        <title>WGS of Pseudoxanthomonas species novum from clinical isolates.</title>
        <authorList>
            <person name="Bernier A.-M."/>
            <person name="Bernard K."/>
            <person name="Vachon A."/>
        </authorList>
    </citation>
    <scope>NUCLEOTIDE SEQUENCE [LARGE SCALE GENOMIC DNA]</scope>
    <source>
        <strain evidence="13 14">NML171202</strain>
    </source>
</reference>
<name>A0A4Q8L839_9GAMM</name>
<comment type="caution">
    <text evidence="13">The sequence shown here is derived from an EMBL/GenBank/DDBJ whole genome shotgun (WGS) entry which is preliminary data.</text>
</comment>
<dbReference type="CDD" id="cd06563">
    <property type="entry name" value="GH20_chitobiase-like"/>
    <property type="match status" value="1"/>
</dbReference>
<evidence type="ECO:0000313" key="13">
    <source>
        <dbReference type="EMBL" id="TAA24186.1"/>
    </source>
</evidence>
<evidence type="ECO:0000313" key="14">
    <source>
        <dbReference type="Proteomes" id="UP000291286"/>
    </source>
</evidence>
<organism evidence="13 14">
    <name type="scientific">Pseudoxanthomonas winnipegensis</name>
    <dbReference type="NCBI Taxonomy" id="2480810"/>
    <lineage>
        <taxon>Bacteria</taxon>
        <taxon>Pseudomonadati</taxon>
        <taxon>Pseudomonadota</taxon>
        <taxon>Gammaproteobacteria</taxon>
        <taxon>Lysobacterales</taxon>
        <taxon>Lysobacteraceae</taxon>
        <taxon>Pseudoxanthomonas</taxon>
    </lineage>
</organism>
<accession>A0A4Q8L839</accession>
<dbReference type="InterPro" id="IPR029018">
    <property type="entry name" value="Hex-like_dom2"/>
</dbReference>
<feature type="domain" description="Glycoside hydrolase family 20 catalytic" evidence="10">
    <location>
        <begin position="158"/>
        <end position="500"/>
    </location>
</feature>
<evidence type="ECO:0000256" key="4">
    <source>
        <dbReference type="ARBA" id="ARBA00022801"/>
    </source>
</evidence>
<feature type="signal peptide" evidence="9">
    <location>
        <begin position="1"/>
        <end position="27"/>
    </location>
</feature>
<evidence type="ECO:0000259" key="12">
    <source>
        <dbReference type="Pfam" id="PF13290"/>
    </source>
</evidence>
<evidence type="ECO:0000256" key="6">
    <source>
        <dbReference type="ARBA" id="ARBA00030512"/>
    </source>
</evidence>
<dbReference type="InterPro" id="IPR017853">
    <property type="entry name" value="GH"/>
</dbReference>
<dbReference type="Pfam" id="PF02838">
    <property type="entry name" value="Glyco_hydro_20b"/>
    <property type="match status" value="1"/>
</dbReference>
<evidence type="ECO:0000259" key="10">
    <source>
        <dbReference type="Pfam" id="PF00728"/>
    </source>
</evidence>
<evidence type="ECO:0000256" key="8">
    <source>
        <dbReference type="PIRSR" id="PIRSR625705-1"/>
    </source>
</evidence>
<dbReference type="SUPFAM" id="SSF51445">
    <property type="entry name" value="(Trans)glycosidases"/>
    <property type="match status" value="1"/>
</dbReference>
<dbReference type="GO" id="GO:0030203">
    <property type="term" value="P:glycosaminoglycan metabolic process"/>
    <property type="evidence" value="ECO:0007669"/>
    <property type="project" value="TreeGrafter"/>
</dbReference>
<dbReference type="GO" id="GO:0005975">
    <property type="term" value="P:carbohydrate metabolic process"/>
    <property type="evidence" value="ECO:0007669"/>
    <property type="project" value="InterPro"/>
</dbReference>
<feature type="domain" description="GH29D-like beta-sandwich" evidence="12">
    <location>
        <begin position="545"/>
        <end position="596"/>
    </location>
</feature>
<dbReference type="Gene3D" id="3.30.379.10">
    <property type="entry name" value="Chitobiase/beta-hexosaminidase domain 2-like"/>
    <property type="match status" value="1"/>
</dbReference>
<dbReference type="SUPFAM" id="SSF55545">
    <property type="entry name" value="beta-N-acetylhexosaminidase-like domain"/>
    <property type="match status" value="1"/>
</dbReference>
<proteinExistence type="inferred from homology"/>
<comment type="catalytic activity">
    <reaction evidence="1">
        <text>Hydrolysis of terminal non-reducing N-acetyl-D-hexosamine residues in N-acetyl-beta-D-hexosaminides.</text>
        <dbReference type="EC" id="3.2.1.52"/>
    </reaction>
</comment>
<feature type="domain" description="Beta-hexosaminidase bacterial type N-terminal" evidence="11">
    <location>
        <begin position="31"/>
        <end position="154"/>
    </location>
</feature>
<feature type="chain" id="PRO_5020808265" description="beta-N-acetylhexosaminidase" evidence="9">
    <location>
        <begin position="28"/>
        <end position="764"/>
    </location>
</feature>
<dbReference type="EC" id="3.2.1.52" evidence="3"/>
<comment type="similarity">
    <text evidence="2">Belongs to the glycosyl hydrolase 20 family.</text>
</comment>
<protein>
    <recommendedName>
        <fullName evidence="3">beta-N-acetylhexosaminidase</fullName>
        <ecNumber evidence="3">3.2.1.52</ecNumber>
    </recommendedName>
    <alternativeName>
        <fullName evidence="6">Beta-N-acetylhexosaminidase</fullName>
    </alternativeName>
    <alternativeName>
        <fullName evidence="7">N-acetyl-beta-glucosaminidase</fullName>
    </alternativeName>
</protein>
<evidence type="ECO:0000256" key="1">
    <source>
        <dbReference type="ARBA" id="ARBA00001231"/>
    </source>
</evidence>
<dbReference type="Gene3D" id="3.20.20.80">
    <property type="entry name" value="Glycosidases"/>
    <property type="match status" value="1"/>
</dbReference>
<feature type="active site" description="Proton donor" evidence="8">
    <location>
        <position position="330"/>
    </location>
</feature>
<evidence type="ECO:0000256" key="5">
    <source>
        <dbReference type="ARBA" id="ARBA00023295"/>
    </source>
</evidence>
<dbReference type="EMBL" id="SHMB01000012">
    <property type="protein sequence ID" value="TAA24186.1"/>
    <property type="molecule type" value="Genomic_DNA"/>
</dbReference>
<dbReference type="Pfam" id="PF00728">
    <property type="entry name" value="Glyco_hydro_20"/>
    <property type="match status" value="1"/>
</dbReference>
<dbReference type="InterPro" id="IPR059177">
    <property type="entry name" value="GH29D-like_dom"/>
</dbReference>
<gene>
    <name evidence="13" type="ORF">EA661_19080</name>
</gene>
<evidence type="ECO:0000256" key="3">
    <source>
        <dbReference type="ARBA" id="ARBA00012663"/>
    </source>
</evidence>
<dbReference type="PANTHER" id="PTHR22600">
    <property type="entry name" value="BETA-HEXOSAMINIDASE"/>
    <property type="match status" value="1"/>
</dbReference>
<evidence type="ECO:0000259" key="11">
    <source>
        <dbReference type="Pfam" id="PF02838"/>
    </source>
</evidence>
<sequence>MSLPRRLGPVLRTAALLLALVAPAALAAPLPLIPAPQSAVAGQGRFALGAGMRVGAQGEPARQAAEQFIDLLHNSGGPALELAEEGEAAQAPIQFVLDPAAGPAEGYRLQVTPERISIRAADGAGLFYGGVSLWQLLPAGKGATGLAAVDITDAPRLKWRGLMLDSVRHFQSVEEVERLLDAMAVHKLNTFHWHLADDQGWRIQIDQYPLLTQVGGCRIPLGEAGVGEDGQPIQECAFYTKEQIRAVVRYAAKRHITVVPEIDIPGHATAAIAAYPELGVDRPQLQVANGAGVYPNLFNADEATLTFLENVLGEMLPLFPGTFFHIGGDEAVKDRWKASRHMQARIKQLGLKDEEALQGWMIDRLGTWLAQHGKRIIGWDEILLGGPLPEGAAVMSWRGTEGGIEAARKGHDVVMTPASHLYLDYLQTASPAEPPGRPLQIPLQKLYAFDPVPAELDASQRQHIIGVQANVWTEHMHNFARVEHAVFPRLAALAEVAWSPQASRNFEDFKARLLNLLAHYRALHIGYARTPFQVLFDTQANDAGTQATVALSDPLGYPDIRYTLDGSAPAADSPAYTAPLTVPVPTTVQAAVFFDGKPLAPPTVLGLTTEALRTRSDEQLAMCTDQLMLRLEDDGPREGARAIFNVDIFNPCWLWKGAPLSGIGKVTVRAGRMPYFFELAHDESKRRFKPARTPYGELVIRNGCDGPTLASLPLPKSPAADGFLTLEAPLTNAPAKADLCVYFTGDTRPEMWVLDRITLQPAAP</sequence>
<dbReference type="RefSeq" id="WP_130521692.1">
    <property type="nucleotide sequence ID" value="NZ_SHMA01000012.1"/>
</dbReference>
<dbReference type="AlphaFoldDB" id="A0A4Q8L839"/>